<feature type="region of interest" description="Disordered" evidence="1">
    <location>
        <begin position="1"/>
        <end position="89"/>
    </location>
</feature>
<comment type="caution">
    <text evidence="2">The sequence shown here is derived from an EMBL/GenBank/DDBJ whole genome shotgun (WGS) entry which is preliminary data.</text>
</comment>
<evidence type="ECO:0000313" key="2">
    <source>
        <dbReference type="EMBL" id="CAA7030809.1"/>
    </source>
</evidence>
<reference evidence="2" key="1">
    <citation type="submission" date="2020-01" db="EMBL/GenBank/DDBJ databases">
        <authorList>
            <person name="Mishra B."/>
        </authorList>
    </citation>
    <scope>NUCLEOTIDE SEQUENCE [LARGE SCALE GENOMIC DNA]</scope>
</reference>
<keyword evidence="3" id="KW-1185">Reference proteome</keyword>
<gene>
    <name evidence="2" type="ORF">MERR_LOCUS18044</name>
</gene>
<feature type="compositionally biased region" description="Basic residues" evidence="1">
    <location>
        <begin position="34"/>
        <end position="49"/>
    </location>
</feature>
<protein>
    <submittedName>
        <fullName evidence="2">Uncharacterized protein</fullName>
    </submittedName>
</protein>
<name>A0A6D2IW48_9BRAS</name>
<dbReference type="Proteomes" id="UP000467841">
    <property type="component" value="Unassembled WGS sequence"/>
</dbReference>
<dbReference type="EMBL" id="CACVBM020001097">
    <property type="protein sequence ID" value="CAA7030809.1"/>
    <property type="molecule type" value="Genomic_DNA"/>
</dbReference>
<sequence>MFRSAKYSVRLKSRPKSKTDRPITHHDPGNIARGRPRHNRHARRARPCRASREVTPRGRATRSRTTADASVRAGAEDCPHDRPRTIGHESLSRDRLFEAHFIFSRPGLTLSRL</sequence>
<feature type="compositionally biased region" description="Basic and acidic residues" evidence="1">
    <location>
        <begin position="17"/>
        <end position="28"/>
    </location>
</feature>
<evidence type="ECO:0000313" key="3">
    <source>
        <dbReference type="Proteomes" id="UP000467841"/>
    </source>
</evidence>
<accession>A0A6D2IW48</accession>
<proteinExistence type="predicted"/>
<dbReference type="AlphaFoldDB" id="A0A6D2IW48"/>
<organism evidence="2 3">
    <name type="scientific">Microthlaspi erraticum</name>
    <dbReference type="NCBI Taxonomy" id="1685480"/>
    <lineage>
        <taxon>Eukaryota</taxon>
        <taxon>Viridiplantae</taxon>
        <taxon>Streptophyta</taxon>
        <taxon>Embryophyta</taxon>
        <taxon>Tracheophyta</taxon>
        <taxon>Spermatophyta</taxon>
        <taxon>Magnoliopsida</taxon>
        <taxon>eudicotyledons</taxon>
        <taxon>Gunneridae</taxon>
        <taxon>Pentapetalae</taxon>
        <taxon>rosids</taxon>
        <taxon>malvids</taxon>
        <taxon>Brassicales</taxon>
        <taxon>Brassicaceae</taxon>
        <taxon>Coluteocarpeae</taxon>
        <taxon>Microthlaspi</taxon>
    </lineage>
</organism>
<feature type="compositionally biased region" description="Basic and acidic residues" evidence="1">
    <location>
        <begin position="74"/>
        <end position="89"/>
    </location>
</feature>
<evidence type="ECO:0000256" key="1">
    <source>
        <dbReference type="SAM" id="MobiDB-lite"/>
    </source>
</evidence>